<dbReference type="HOGENOM" id="CLU_706013_0_0_1"/>
<dbReference type="RefSeq" id="XP_040633236.1">
    <property type="nucleotide sequence ID" value="XM_040771555.1"/>
</dbReference>
<sequence>MDSIAPSLLLRQPSPDSSNESHKGENPRKRRRANDPPHEVPDTPGPDASPEERRAARAQRNRIAAQSSRDRRKQEYSYLRDRISELEQENQLLRAGHFLPQALTSPALSSTSLESTPASTSTSADQWKRDIESENRDLRNKVANLERMFALIAPAAMNSLSPAPDAASTSVQPTPVAPDIPQSVPTRHLAPGGYQSTIPNFPFPPNPLALDRATADWLLSLLQYGPPIPQPSASLPIPAVLPVLSSISNQDQPHQAACNLPSVSQVPLGSPFSQGQDIADTTADSAVIAAIRATVPEMTFLPTPSTSHAGSELDFTEFSLEQASVSEPSAADAASTAIVEEMMSKYLNDMVSDQSWAWEARGHDTTDETKDVMTSTIPTHLLPGAAEVNVF</sequence>
<dbReference type="EMBL" id="JH795855">
    <property type="protein sequence ID" value="EJU06342.1"/>
    <property type="molecule type" value="Genomic_DNA"/>
</dbReference>
<keyword evidence="4" id="KW-1185">Reference proteome</keyword>
<protein>
    <recommendedName>
        <fullName evidence="2">BZIP domain-containing protein</fullName>
    </recommendedName>
</protein>
<dbReference type="Gene3D" id="1.20.5.170">
    <property type="match status" value="1"/>
</dbReference>
<feature type="compositionally biased region" description="Basic and acidic residues" evidence="1">
    <location>
        <begin position="19"/>
        <end position="41"/>
    </location>
</feature>
<dbReference type="GeneID" id="63686617"/>
<evidence type="ECO:0000256" key="1">
    <source>
        <dbReference type="SAM" id="MobiDB-lite"/>
    </source>
</evidence>
<feature type="compositionally biased region" description="Low complexity" evidence="1">
    <location>
        <begin position="108"/>
        <end position="124"/>
    </location>
</feature>
<dbReference type="InterPro" id="IPR004827">
    <property type="entry name" value="bZIP"/>
</dbReference>
<dbReference type="CDD" id="cd14812">
    <property type="entry name" value="bZIP_u3"/>
    <property type="match status" value="1"/>
</dbReference>
<dbReference type="Pfam" id="PF07716">
    <property type="entry name" value="bZIP_2"/>
    <property type="match status" value="1"/>
</dbReference>
<dbReference type="SMART" id="SM00338">
    <property type="entry name" value="BRLZ"/>
    <property type="match status" value="1"/>
</dbReference>
<dbReference type="GO" id="GO:0003700">
    <property type="term" value="F:DNA-binding transcription factor activity"/>
    <property type="evidence" value="ECO:0007669"/>
    <property type="project" value="InterPro"/>
</dbReference>
<dbReference type="AlphaFoldDB" id="M5GFI8"/>
<feature type="domain" description="BZIP" evidence="2">
    <location>
        <begin position="51"/>
        <end position="94"/>
    </location>
</feature>
<gene>
    <name evidence="3" type="ORF">DACRYDRAFT_19535</name>
</gene>
<dbReference type="STRING" id="1858805.M5GFI8"/>
<dbReference type="SUPFAM" id="SSF57959">
    <property type="entry name" value="Leucine zipper domain"/>
    <property type="match status" value="1"/>
</dbReference>
<evidence type="ECO:0000259" key="2">
    <source>
        <dbReference type="PROSITE" id="PS50217"/>
    </source>
</evidence>
<dbReference type="InterPro" id="IPR046347">
    <property type="entry name" value="bZIP_sf"/>
</dbReference>
<dbReference type="PROSITE" id="PS50217">
    <property type="entry name" value="BZIP"/>
    <property type="match status" value="1"/>
</dbReference>
<proteinExistence type="predicted"/>
<reference evidence="3 4" key="1">
    <citation type="journal article" date="2012" name="Science">
        <title>The Paleozoic origin of enzymatic lignin decomposition reconstructed from 31 fungal genomes.</title>
        <authorList>
            <person name="Floudas D."/>
            <person name="Binder M."/>
            <person name="Riley R."/>
            <person name="Barry K."/>
            <person name="Blanchette R.A."/>
            <person name="Henrissat B."/>
            <person name="Martinez A.T."/>
            <person name="Otillar R."/>
            <person name="Spatafora J.W."/>
            <person name="Yadav J.S."/>
            <person name="Aerts A."/>
            <person name="Benoit I."/>
            <person name="Boyd A."/>
            <person name="Carlson A."/>
            <person name="Copeland A."/>
            <person name="Coutinho P.M."/>
            <person name="de Vries R.P."/>
            <person name="Ferreira P."/>
            <person name="Findley K."/>
            <person name="Foster B."/>
            <person name="Gaskell J."/>
            <person name="Glotzer D."/>
            <person name="Gorecki P."/>
            <person name="Heitman J."/>
            <person name="Hesse C."/>
            <person name="Hori C."/>
            <person name="Igarashi K."/>
            <person name="Jurgens J.A."/>
            <person name="Kallen N."/>
            <person name="Kersten P."/>
            <person name="Kohler A."/>
            <person name="Kuees U."/>
            <person name="Kumar T.K.A."/>
            <person name="Kuo A."/>
            <person name="LaButti K."/>
            <person name="Larrondo L.F."/>
            <person name="Lindquist E."/>
            <person name="Ling A."/>
            <person name="Lombard V."/>
            <person name="Lucas S."/>
            <person name="Lundell T."/>
            <person name="Martin R."/>
            <person name="McLaughlin D.J."/>
            <person name="Morgenstern I."/>
            <person name="Morin E."/>
            <person name="Murat C."/>
            <person name="Nagy L.G."/>
            <person name="Nolan M."/>
            <person name="Ohm R.A."/>
            <person name="Patyshakuliyeva A."/>
            <person name="Rokas A."/>
            <person name="Ruiz-Duenas F.J."/>
            <person name="Sabat G."/>
            <person name="Salamov A."/>
            <person name="Samejima M."/>
            <person name="Schmutz J."/>
            <person name="Slot J.C."/>
            <person name="St John F."/>
            <person name="Stenlid J."/>
            <person name="Sun H."/>
            <person name="Sun S."/>
            <person name="Syed K."/>
            <person name="Tsang A."/>
            <person name="Wiebenga A."/>
            <person name="Young D."/>
            <person name="Pisabarro A."/>
            <person name="Eastwood D.C."/>
            <person name="Martin F."/>
            <person name="Cullen D."/>
            <person name="Grigoriev I.V."/>
            <person name="Hibbett D.S."/>
        </authorList>
    </citation>
    <scope>NUCLEOTIDE SEQUENCE [LARGE SCALE GENOMIC DNA]</scope>
    <source>
        <strain evidence="3 4">DJM-731 SS1</strain>
    </source>
</reference>
<evidence type="ECO:0000313" key="4">
    <source>
        <dbReference type="Proteomes" id="UP000030653"/>
    </source>
</evidence>
<accession>M5GFI8</accession>
<name>M5GFI8_DACPD</name>
<organism evidence="3 4">
    <name type="scientific">Dacryopinax primogenitus (strain DJM 731)</name>
    <name type="common">Brown rot fungus</name>
    <dbReference type="NCBI Taxonomy" id="1858805"/>
    <lineage>
        <taxon>Eukaryota</taxon>
        <taxon>Fungi</taxon>
        <taxon>Dikarya</taxon>
        <taxon>Basidiomycota</taxon>
        <taxon>Agaricomycotina</taxon>
        <taxon>Dacrymycetes</taxon>
        <taxon>Dacrymycetales</taxon>
        <taxon>Dacrymycetaceae</taxon>
        <taxon>Dacryopinax</taxon>
    </lineage>
</organism>
<feature type="region of interest" description="Disordered" evidence="1">
    <location>
        <begin position="1"/>
        <end position="76"/>
    </location>
</feature>
<dbReference type="OrthoDB" id="10528315at2759"/>
<feature type="region of interest" description="Disordered" evidence="1">
    <location>
        <begin position="108"/>
        <end position="130"/>
    </location>
</feature>
<dbReference type="Proteomes" id="UP000030653">
    <property type="component" value="Unassembled WGS sequence"/>
</dbReference>
<evidence type="ECO:0000313" key="3">
    <source>
        <dbReference type="EMBL" id="EJU06342.1"/>
    </source>
</evidence>